<feature type="transmembrane region" description="Helical" evidence="6">
    <location>
        <begin position="53"/>
        <end position="73"/>
    </location>
</feature>
<proteinExistence type="predicted"/>
<evidence type="ECO:0000313" key="9">
    <source>
        <dbReference type="Proteomes" id="UP000572680"/>
    </source>
</evidence>
<keyword evidence="4 6" id="KW-1133">Transmembrane helix</keyword>
<evidence type="ECO:0000259" key="7">
    <source>
        <dbReference type="PROSITE" id="PS50850"/>
    </source>
</evidence>
<dbReference type="InterPro" id="IPR036259">
    <property type="entry name" value="MFS_trans_sf"/>
</dbReference>
<evidence type="ECO:0000256" key="4">
    <source>
        <dbReference type="ARBA" id="ARBA00022989"/>
    </source>
</evidence>
<dbReference type="AlphaFoldDB" id="A0A7W3QKZ1"/>
<evidence type="ECO:0000256" key="2">
    <source>
        <dbReference type="ARBA" id="ARBA00022448"/>
    </source>
</evidence>
<sequence>MTVLISSGRPMARRTAPLGVPLGYLMVLLDMTVPAVAEPDLAASLRTSVAGLQWATTGYTVAFGALLLSAGAVADRYGAQRVFRCGVAAFGAVSAVSAFAPALEALVARPYPGPAERARAVAVWAAVSGAAVAAGPAAGGLLVEAAGWRSVFLVNVPLALLVLGATGGRGPRGDRRIDWAAQAAACGACAAAGAWFAAVDLKRG</sequence>
<keyword evidence="5 6" id="KW-0472">Membrane</keyword>
<comment type="subcellular location">
    <subcellularLocation>
        <location evidence="1">Cell membrane</location>
        <topology evidence="1">Multi-pass membrane protein</topology>
    </subcellularLocation>
</comment>
<evidence type="ECO:0000256" key="3">
    <source>
        <dbReference type="ARBA" id="ARBA00022692"/>
    </source>
</evidence>
<keyword evidence="9" id="KW-1185">Reference proteome</keyword>
<dbReference type="GO" id="GO:0022857">
    <property type="term" value="F:transmembrane transporter activity"/>
    <property type="evidence" value="ECO:0007669"/>
    <property type="project" value="InterPro"/>
</dbReference>
<dbReference type="Gene3D" id="1.20.1720.10">
    <property type="entry name" value="Multidrug resistance protein D"/>
    <property type="match status" value="2"/>
</dbReference>
<comment type="caution">
    <text evidence="8">The sequence shown here is derived from an EMBL/GenBank/DDBJ whole genome shotgun (WGS) entry which is preliminary data.</text>
</comment>
<dbReference type="InterPro" id="IPR011701">
    <property type="entry name" value="MFS"/>
</dbReference>
<dbReference type="PROSITE" id="PS50850">
    <property type="entry name" value="MFS"/>
    <property type="match status" value="1"/>
</dbReference>
<gene>
    <name evidence="8" type="ORF">HNR61_002522</name>
</gene>
<evidence type="ECO:0000256" key="1">
    <source>
        <dbReference type="ARBA" id="ARBA00004651"/>
    </source>
</evidence>
<feature type="domain" description="Major facilitator superfamily (MFS) profile" evidence="7">
    <location>
        <begin position="16"/>
        <end position="204"/>
    </location>
</feature>
<dbReference type="RefSeq" id="WP_182843305.1">
    <property type="nucleotide sequence ID" value="NZ_BAAALP010000039.1"/>
</dbReference>
<feature type="transmembrane region" description="Helical" evidence="6">
    <location>
        <begin position="150"/>
        <end position="167"/>
    </location>
</feature>
<feature type="transmembrane region" description="Helical" evidence="6">
    <location>
        <begin position="179"/>
        <end position="199"/>
    </location>
</feature>
<organism evidence="8 9">
    <name type="scientific">Actinomadura namibiensis</name>
    <dbReference type="NCBI Taxonomy" id="182080"/>
    <lineage>
        <taxon>Bacteria</taxon>
        <taxon>Bacillati</taxon>
        <taxon>Actinomycetota</taxon>
        <taxon>Actinomycetes</taxon>
        <taxon>Streptosporangiales</taxon>
        <taxon>Thermomonosporaceae</taxon>
        <taxon>Actinomadura</taxon>
    </lineage>
</organism>
<feature type="transmembrane region" description="Helical" evidence="6">
    <location>
        <begin position="85"/>
        <end position="103"/>
    </location>
</feature>
<dbReference type="Proteomes" id="UP000572680">
    <property type="component" value="Unassembled WGS sequence"/>
</dbReference>
<keyword evidence="3 6" id="KW-0812">Transmembrane</keyword>
<reference evidence="8 9" key="1">
    <citation type="submission" date="2020-08" db="EMBL/GenBank/DDBJ databases">
        <title>Genomic Encyclopedia of Type Strains, Phase IV (KMG-IV): sequencing the most valuable type-strain genomes for metagenomic binning, comparative biology and taxonomic classification.</title>
        <authorList>
            <person name="Goeker M."/>
        </authorList>
    </citation>
    <scope>NUCLEOTIDE SEQUENCE [LARGE SCALE GENOMIC DNA]</scope>
    <source>
        <strain evidence="8 9">DSM 44197</strain>
    </source>
</reference>
<protein>
    <submittedName>
        <fullName evidence="8">MFS family permease</fullName>
    </submittedName>
</protein>
<name>A0A7W3QKZ1_ACTNM</name>
<dbReference type="Pfam" id="PF07690">
    <property type="entry name" value="MFS_1"/>
    <property type="match status" value="1"/>
</dbReference>
<evidence type="ECO:0000256" key="5">
    <source>
        <dbReference type="ARBA" id="ARBA00023136"/>
    </source>
</evidence>
<evidence type="ECO:0000256" key="6">
    <source>
        <dbReference type="SAM" id="Phobius"/>
    </source>
</evidence>
<dbReference type="EMBL" id="JACJIA010000003">
    <property type="protein sequence ID" value="MBA8950891.1"/>
    <property type="molecule type" value="Genomic_DNA"/>
</dbReference>
<keyword evidence="2" id="KW-0813">Transport</keyword>
<dbReference type="PANTHER" id="PTHR42718">
    <property type="entry name" value="MAJOR FACILITATOR SUPERFAMILY MULTIDRUG TRANSPORTER MFSC"/>
    <property type="match status" value="1"/>
</dbReference>
<accession>A0A7W3QKZ1</accession>
<dbReference type="PANTHER" id="PTHR42718:SF9">
    <property type="entry name" value="MAJOR FACILITATOR SUPERFAMILY MULTIDRUG TRANSPORTER MFSC"/>
    <property type="match status" value="1"/>
</dbReference>
<dbReference type="InterPro" id="IPR020846">
    <property type="entry name" value="MFS_dom"/>
</dbReference>
<feature type="transmembrane region" description="Helical" evidence="6">
    <location>
        <begin position="123"/>
        <end position="143"/>
    </location>
</feature>
<evidence type="ECO:0000313" key="8">
    <source>
        <dbReference type="EMBL" id="MBA8950891.1"/>
    </source>
</evidence>
<dbReference type="SUPFAM" id="SSF103473">
    <property type="entry name" value="MFS general substrate transporter"/>
    <property type="match status" value="1"/>
</dbReference>
<dbReference type="GO" id="GO:0005886">
    <property type="term" value="C:plasma membrane"/>
    <property type="evidence" value="ECO:0007669"/>
    <property type="project" value="UniProtKB-SubCell"/>
</dbReference>